<feature type="repeat" description="WD" evidence="3">
    <location>
        <begin position="195"/>
        <end position="238"/>
    </location>
</feature>
<feature type="repeat" description="WD" evidence="3">
    <location>
        <begin position="28"/>
        <end position="50"/>
    </location>
</feature>
<keyword evidence="6" id="KW-1133">Transmembrane helix</keyword>
<feature type="repeat" description="WD" evidence="3">
    <location>
        <begin position="148"/>
        <end position="191"/>
    </location>
</feature>
<evidence type="ECO:0000259" key="7">
    <source>
        <dbReference type="Pfam" id="PF07693"/>
    </source>
</evidence>
<feature type="coiled-coil region" evidence="4">
    <location>
        <begin position="622"/>
        <end position="649"/>
    </location>
</feature>
<sequence length="1106" mass="119409">MPLIEPGAGRLDLVVSMAWVQVGQRRVLATGNHDGTVRLWELHEEQLVPLGAPVTAHTDWVRSVAWVQVGQRRVLATGSDDRTVRLWELHEDRLVPLGEPVAGHTGWVWSVAWVQVGRRRVLATGSSDGTVRLWELHEDRLVPLGEPVTGHTGSVVSVAWVQVGRRRVLATGSSDGTVRLWELHEEQLVPLGEPVTAHTGSVEAVAWVQAGRRRVLAAGSHDGAVRLWELHEDRLVPLGEPVTAHTGWVVSVAWVQVGQRCVLATGSHDATVRLWELHEDRLVPLGGPVAGHTGWVWSVAWVQVGQRLLLTAGGRVGPVPLWELLGDRAVARLPSYGSDAPGAVDELGRRGEAGALAELVTARSARPPLAVGLFGDWGEGKSHFLELLHAQVAQVVGRGDVLAHQAVRQVRFNAWHYAESGLWASLVAELFAQLAAPPEDAGDPDPGEAQRSMSRLTAELVAERHLGERLSAARERRDQLNRAVGRGRALFDALPAGQRQRVRVLLGEDGSAERLYRQATGDAAVLWMGARALREGVRGVGRARIAAFLAVCAGVVAGAVGAVWLWDRLPGWVAALPLAVPPLVAAAWALTGARGAWKQVKEAWTTLDRAWKTVRKFADAQRARVQTAADVAQAEVQALEREMQNLTAAGQLAGLISERAAAGDYRSQLGVMTQIREDFQRMAALLARAADPGADPRTAEGPAGQRARDGQGERGDEAGDRLPSVDRIVLYIDDLDRCPPARVVEMLEAVHLLLAVPLFVVVVAIDPRWLLRSVALHYRDILDVSDLPAPAGTPTGPGGETEPEVSTPAQYLEKIFQVVFTLPALDAAGYRQMLRSLVGARADQQPPADPSQTTAPATDAAPDGQVPGGAEPSAEDPSQQDRARDESSEEGVPWVAAVKVIERTDPLTLDPDELALLDLLGPPGLVSTPRGVKRLANSYGLLSALRRPSRDDDLREVPAATAPDGSVIPAYRPYRAGMVLLAALVAYPALGPALCLCLHRQALDDPEGTWADFCRTLKPQRDPHTGQWRNEADPHIPSAQAPQWEALHQALLQVTRSAALARGGLDLPARLAAWRQWVVPAARLSFPAGRIVTALHRQQHQHDSNT</sequence>
<feature type="domain" description="KAP NTPase" evidence="7">
    <location>
        <begin position="726"/>
        <end position="779"/>
    </location>
</feature>
<evidence type="ECO:0000256" key="4">
    <source>
        <dbReference type="SAM" id="Coils"/>
    </source>
</evidence>
<evidence type="ECO:0000313" key="8">
    <source>
        <dbReference type="EMBL" id="MEE4543971.1"/>
    </source>
</evidence>
<dbReference type="Pfam" id="PF07693">
    <property type="entry name" value="KAP_NTPase"/>
    <property type="match status" value="2"/>
</dbReference>
<evidence type="ECO:0000256" key="3">
    <source>
        <dbReference type="PROSITE-ProRule" id="PRU00221"/>
    </source>
</evidence>
<dbReference type="Gene3D" id="2.130.10.10">
    <property type="entry name" value="YVTN repeat-like/Quinoprotein amine dehydrogenase"/>
    <property type="match status" value="3"/>
</dbReference>
<feature type="repeat" description="WD" evidence="3">
    <location>
        <begin position="101"/>
        <end position="144"/>
    </location>
</feature>
<evidence type="ECO:0000256" key="1">
    <source>
        <dbReference type="ARBA" id="ARBA00022574"/>
    </source>
</evidence>
<dbReference type="EMBL" id="JAZEWV010000014">
    <property type="protein sequence ID" value="MEE4543971.1"/>
    <property type="molecule type" value="Genomic_DNA"/>
</dbReference>
<evidence type="ECO:0000313" key="9">
    <source>
        <dbReference type="Proteomes" id="UP001344658"/>
    </source>
</evidence>
<feature type="domain" description="KAP NTPase" evidence="7">
    <location>
        <begin position="352"/>
        <end position="434"/>
    </location>
</feature>
<keyword evidence="2" id="KW-0677">Repeat</keyword>
<dbReference type="InterPro" id="IPR036322">
    <property type="entry name" value="WD40_repeat_dom_sf"/>
</dbReference>
<dbReference type="PANTHER" id="PTHR22847">
    <property type="entry name" value="WD40 REPEAT PROTEIN"/>
    <property type="match status" value="1"/>
</dbReference>
<protein>
    <submittedName>
        <fullName evidence="8">P-loop NTPase fold protein</fullName>
    </submittedName>
</protein>
<dbReference type="PANTHER" id="PTHR22847:SF637">
    <property type="entry name" value="WD REPEAT DOMAIN 5B"/>
    <property type="match status" value="1"/>
</dbReference>
<keyword evidence="6" id="KW-0812">Transmembrane</keyword>
<organism evidence="8 9">
    <name type="scientific">Actinacidiphila polyblastidii</name>
    <dbReference type="NCBI Taxonomy" id="3110430"/>
    <lineage>
        <taxon>Bacteria</taxon>
        <taxon>Bacillati</taxon>
        <taxon>Actinomycetota</taxon>
        <taxon>Actinomycetes</taxon>
        <taxon>Kitasatosporales</taxon>
        <taxon>Streptomycetaceae</taxon>
        <taxon>Actinacidiphila</taxon>
    </lineage>
</organism>
<feature type="region of interest" description="Disordered" evidence="5">
    <location>
        <begin position="840"/>
        <end position="891"/>
    </location>
</feature>
<feature type="transmembrane region" description="Helical" evidence="6">
    <location>
        <begin position="545"/>
        <end position="566"/>
    </location>
</feature>
<proteinExistence type="predicted"/>
<dbReference type="PRINTS" id="PR00320">
    <property type="entry name" value="GPROTEINBRPT"/>
</dbReference>
<dbReference type="SMART" id="SM00320">
    <property type="entry name" value="WD40"/>
    <property type="match status" value="7"/>
</dbReference>
<dbReference type="CDD" id="cd00200">
    <property type="entry name" value="WD40"/>
    <property type="match status" value="1"/>
</dbReference>
<dbReference type="PROSITE" id="PS50294">
    <property type="entry name" value="WD_REPEATS_REGION"/>
    <property type="match status" value="5"/>
</dbReference>
<dbReference type="Proteomes" id="UP001344658">
    <property type="component" value="Unassembled WGS sequence"/>
</dbReference>
<dbReference type="InterPro" id="IPR011646">
    <property type="entry name" value="KAP_P-loop"/>
</dbReference>
<dbReference type="InterPro" id="IPR020472">
    <property type="entry name" value="WD40_PAC1"/>
</dbReference>
<dbReference type="PROSITE" id="PS50082">
    <property type="entry name" value="WD_REPEATS_2"/>
    <property type="match status" value="6"/>
</dbReference>
<dbReference type="InterPro" id="IPR001680">
    <property type="entry name" value="WD40_rpt"/>
</dbReference>
<keyword evidence="6" id="KW-0472">Membrane</keyword>
<feature type="region of interest" description="Disordered" evidence="5">
    <location>
        <begin position="785"/>
        <end position="807"/>
    </location>
</feature>
<dbReference type="Pfam" id="PF00400">
    <property type="entry name" value="WD40"/>
    <property type="match status" value="6"/>
</dbReference>
<accession>A0ABU7PDW5</accession>
<dbReference type="InterPro" id="IPR019775">
    <property type="entry name" value="WD40_repeat_CS"/>
</dbReference>
<feature type="transmembrane region" description="Helical" evidence="6">
    <location>
        <begin position="572"/>
        <end position="591"/>
    </location>
</feature>
<evidence type="ECO:0000256" key="2">
    <source>
        <dbReference type="ARBA" id="ARBA00022737"/>
    </source>
</evidence>
<comment type="caution">
    <text evidence="8">The sequence shown here is derived from an EMBL/GenBank/DDBJ whole genome shotgun (WGS) entry which is preliminary data.</text>
</comment>
<dbReference type="PROSITE" id="PS00678">
    <property type="entry name" value="WD_REPEATS_1"/>
    <property type="match status" value="6"/>
</dbReference>
<keyword evidence="1 3" id="KW-0853">WD repeat</keyword>
<evidence type="ECO:0000256" key="5">
    <source>
        <dbReference type="SAM" id="MobiDB-lite"/>
    </source>
</evidence>
<feature type="compositionally biased region" description="Basic and acidic residues" evidence="5">
    <location>
        <begin position="706"/>
        <end position="720"/>
    </location>
</feature>
<name>A0ABU7PDW5_9ACTN</name>
<keyword evidence="9" id="KW-1185">Reference proteome</keyword>
<dbReference type="InterPro" id="IPR015943">
    <property type="entry name" value="WD40/YVTN_repeat-like_dom_sf"/>
</dbReference>
<evidence type="ECO:0000256" key="6">
    <source>
        <dbReference type="SAM" id="Phobius"/>
    </source>
</evidence>
<dbReference type="RefSeq" id="WP_330796855.1">
    <property type="nucleotide sequence ID" value="NZ_JAZEWV010000014.1"/>
</dbReference>
<feature type="repeat" description="WD" evidence="3">
    <location>
        <begin position="54"/>
        <end position="97"/>
    </location>
</feature>
<feature type="compositionally biased region" description="Low complexity" evidence="5">
    <location>
        <begin position="842"/>
        <end position="863"/>
    </location>
</feature>
<reference evidence="8 9" key="1">
    <citation type="submission" date="2023-12" db="EMBL/GenBank/DDBJ databases">
        <title>Streptomyces sp. V4-01.</title>
        <authorList>
            <person name="Somphong A."/>
            <person name="Phongsopitanun W."/>
        </authorList>
    </citation>
    <scope>NUCLEOTIDE SEQUENCE [LARGE SCALE GENOMIC DNA]</scope>
    <source>
        <strain evidence="8 9">V4-01</strain>
    </source>
</reference>
<feature type="repeat" description="WD" evidence="3">
    <location>
        <begin position="242"/>
        <end position="285"/>
    </location>
</feature>
<gene>
    <name evidence="8" type="ORF">V2S66_18580</name>
</gene>
<keyword evidence="4" id="KW-0175">Coiled coil</keyword>
<feature type="region of interest" description="Disordered" evidence="5">
    <location>
        <begin position="690"/>
        <end position="720"/>
    </location>
</feature>
<dbReference type="SUPFAM" id="SSF50978">
    <property type="entry name" value="WD40 repeat-like"/>
    <property type="match status" value="1"/>
</dbReference>